<feature type="domain" description="Amino acid transporter transmembrane" evidence="7">
    <location>
        <begin position="10"/>
        <end position="417"/>
    </location>
</feature>
<evidence type="ECO:0000256" key="4">
    <source>
        <dbReference type="ARBA" id="ARBA00022989"/>
    </source>
</evidence>
<dbReference type="GO" id="GO:0015179">
    <property type="term" value="F:L-amino acid transmembrane transporter activity"/>
    <property type="evidence" value="ECO:0007669"/>
    <property type="project" value="TreeGrafter"/>
</dbReference>
<dbReference type="AlphaFoldDB" id="A0A177EIR5"/>
<comment type="caution">
    <text evidence="8">The sequence shown here is derived from an EMBL/GenBank/DDBJ whole genome shotgun (WGS) entry which is preliminary data.</text>
</comment>
<dbReference type="OrthoDB" id="438545at2759"/>
<dbReference type="EMBL" id="LTDL01000014">
    <property type="protein sequence ID" value="OAG31827.1"/>
    <property type="molecule type" value="Genomic_DNA"/>
</dbReference>
<dbReference type="PANTHER" id="PTHR22950">
    <property type="entry name" value="AMINO ACID TRANSPORTER"/>
    <property type="match status" value="1"/>
</dbReference>
<feature type="transmembrane region" description="Helical" evidence="6">
    <location>
        <begin position="202"/>
        <end position="224"/>
    </location>
</feature>
<keyword evidence="3 6" id="KW-0812">Transmembrane</keyword>
<keyword evidence="9" id="KW-1185">Reference proteome</keyword>
<evidence type="ECO:0000313" key="8">
    <source>
        <dbReference type="EMBL" id="OAG31827.1"/>
    </source>
</evidence>
<dbReference type="Proteomes" id="UP000185944">
    <property type="component" value="Unassembled WGS sequence"/>
</dbReference>
<dbReference type="InterPro" id="IPR013057">
    <property type="entry name" value="AA_transpt_TM"/>
</dbReference>
<name>A0A177EIR5_9MICR</name>
<evidence type="ECO:0000256" key="2">
    <source>
        <dbReference type="ARBA" id="ARBA00008066"/>
    </source>
</evidence>
<keyword evidence="4 6" id="KW-1133">Transmembrane helix</keyword>
<feature type="transmembrane region" description="Helical" evidence="6">
    <location>
        <begin position="159"/>
        <end position="182"/>
    </location>
</feature>
<feature type="transmembrane region" description="Helical" evidence="6">
    <location>
        <begin position="128"/>
        <end position="147"/>
    </location>
</feature>
<dbReference type="RefSeq" id="XP_067545428.1">
    <property type="nucleotide sequence ID" value="XM_067687720.1"/>
</dbReference>
<sequence>MQASPHRINGISPFQATFPMIGSIMGAGVLNLPTSVEKSGYLLSGPILLTIAAMSAFTLFQLVHCAQKLNKTNPTYFDVCKTAHPLLGYAAEACIGVQGLGCCLVYFLILKSWIAKLLGIEGQLEGSFAMNVAFTVGLMILPMLMAGQKDLKNLSFASVLGTVSVLYLSVVVMGCGALSIIFGEPGTTEASQLIKMNTNPSVVFTAAFEYIFALGCQQNMVRVFSMLEEQTVMNGVKVGVGAVSVATIVFFLVSNGGYIAGGNGQNTSILDILEDKSRPFYGMVAEKFGDKFFYLITLAKVGMIIVLFAGYSLQMHPARDSILTFLRIPFKKQVDRNLRRVEVLTTTAVSVIICLCGIDPVPYKYVMNLIAVTASCYIMYLLPSISYLASTKKTSLFTFISLAILASSLAISGIGLYRILG</sequence>
<feature type="transmembrane region" description="Helical" evidence="6">
    <location>
        <begin position="12"/>
        <end position="30"/>
    </location>
</feature>
<comment type="subcellular location">
    <subcellularLocation>
        <location evidence="1">Membrane</location>
        <topology evidence="1">Multi-pass membrane protein</topology>
    </subcellularLocation>
</comment>
<feature type="transmembrane region" description="Helical" evidence="6">
    <location>
        <begin position="292"/>
        <end position="313"/>
    </location>
</feature>
<evidence type="ECO:0000256" key="1">
    <source>
        <dbReference type="ARBA" id="ARBA00004141"/>
    </source>
</evidence>
<gene>
    <name evidence="8" type="ORF">NEDG_00302</name>
</gene>
<dbReference type="STRING" id="1805483.A0A177EIR5"/>
<dbReference type="GeneID" id="93646652"/>
<evidence type="ECO:0000259" key="7">
    <source>
        <dbReference type="Pfam" id="PF01490"/>
    </source>
</evidence>
<feature type="transmembrane region" description="Helical" evidence="6">
    <location>
        <begin position="341"/>
        <end position="363"/>
    </location>
</feature>
<dbReference type="VEuPathDB" id="MicrosporidiaDB:NEDG_00302"/>
<evidence type="ECO:0000256" key="6">
    <source>
        <dbReference type="SAM" id="Phobius"/>
    </source>
</evidence>
<comment type="similarity">
    <text evidence="2">Belongs to the amino acid/polyamine transporter 2 family.</text>
</comment>
<evidence type="ECO:0000256" key="5">
    <source>
        <dbReference type="ARBA" id="ARBA00023136"/>
    </source>
</evidence>
<feature type="transmembrane region" description="Helical" evidence="6">
    <location>
        <begin position="369"/>
        <end position="389"/>
    </location>
</feature>
<accession>A0A177EIR5</accession>
<reference evidence="8 9" key="1">
    <citation type="submission" date="2016-02" db="EMBL/GenBank/DDBJ databases">
        <title>Discovery of a natural microsporidian pathogen with a broad tissue tropism in Caenorhabditis elegans.</title>
        <authorList>
            <person name="Luallen R.J."/>
            <person name="Reinke A.W."/>
            <person name="Tong L."/>
            <person name="Botts M.R."/>
            <person name="Felix M.-A."/>
            <person name="Troemel E.R."/>
        </authorList>
    </citation>
    <scope>NUCLEOTIDE SEQUENCE [LARGE SCALE GENOMIC DNA]</scope>
    <source>
        <strain evidence="8 9">JUm2807</strain>
    </source>
</reference>
<evidence type="ECO:0000313" key="9">
    <source>
        <dbReference type="Proteomes" id="UP000185944"/>
    </source>
</evidence>
<organism evidence="8 9">
    <name type="scientific">Nematocida displodere</name>
    <dbReference type="NCBI Taxonomy" id="1805483"/>
    <lineage>
        <taxon>Eukaryota</taxon>
        <taxon>Fungi</taxon>
        <taxon>Fungi incertae sedis</taxon>
        <taxon>Microsporidia</taxon>
        <taxon>Nematocida</taxon>
    </lineage>
</organism>
<protein>
    <recommendedName>
        <fullName evidence="7">Amino acid transporter transmembrane domain-containing protein</fullName>
    </recommendedName>
</protein>
<feature type="transmembrane region" description="Helical" evidence="6">
    <location>
        <begin position="86"/>
        <end position="108"/>
    </location>
</feature>
<keyword evidence="5 6" id="KW-0472">Membrane</keyword>
<dbReference type="GO" id="GO:0016020">
    <property type="term" value="C:membrane"/>
    <property type="evidence" value="ECO:0007669"/>
    <property type="project" value="UniProtKB-SubCell"/>
</dbReference>
<feature type="transmembrane region" description="Helical" evidence="6">
    <location>
        <begin position="236"/>
        <end position="260"/>
    </location>
</feature>
<evidence type="ECO:0000256" key="3">
    <source>
        <dbReference type="ARBA" id="ARBA00022692"/>
    </source>
</evidence>
<proteinExistence type="inferred from homology"/>
<dbReference type="Pfam" id="PF01490">
    <property type="entry name" value="Aa_trans"/>
    <property type="match status" value="1"/>
</dbReference>
<feature type="transmembrane region" description="Helical" evidence="6">
    <location>
        <begin position="396"/>
        <end position="420"/>
    </location>
</feature>
<feature type="transmembrane region" description="Helical" evidence="6">
    <location>
        <begin position="42"/>
        <end position="65"/>
    </location>
</feature>